<dbReference type="GO" id="GO:0016740">
    <property type="term" value="F:transferase activity"/>
    <property type="evidence" value="ECO:0007669"/>
    <property type="project" value="UniProtKB-KW"/>
</dbReference>
<dbReference type="Gene3D" id="2.160.10.10">
    <property type="entry name" value="Hexapeptide repeat proteins"/>
    <property type="match status" value="1"/>
</dbReference>
<sequence>MKAVIMAGGKGTRLRPLTLGTPKPMVPLLNRPCMEYIIELLKRYDIHQIAVTVQYLPEIIRNHFGDGSKYGVQLHYFEEDIPLGTAGSIKNAETFLNETFIVISGDALTDFNLRQAIHYHKEKQALATMVLTQVSLPLEYGVVMTDEEGRVSRFLEKPSYGEIFSDTVNTGIYVLEPEILNWIPERESYDFSLQLFPRLLEQQQRLYGYTASGYWSDIGNLQQYRQTQFDMLDRRVDLHIQAAEPMPGLFVEHGVRLPSRIRLSGPAYIGSDSILHPSCSIGPYTILGSGNIVFPKSSVTRSILWNGNRIAKHCDIEDAILLHRTVIGSDVHIQEGAVVGSGCTIGDKSHIRSQVKLWPNKEIEAHSIVNSTLIWGNAAAALFKGSKICGSPNRELTPEFIGKLACAYGSILNREASIVLASSSHPFDNIMKAACAAGLQSQGIHMIDIGDAPLDCLRHAVTALKADGAIHFKVLSANEEAKFEQMVISWMDARGMPFAKGTERKIENAYFQEDFARTPIEYLGRKRSEEHAIPSYFKTLSKAIDFELIQSASFKIVIQSSTADAAFIQKWSSLTGGVLLHTQSDVPSSSAVIEHIRNVQADIGILLTEDEGFSIYMNDGTSMPQNHLLPLILQSLVHTGTNASVGVPISAPVTVEQIVNRSGIRVVRTQEPLRSQMEATSGIALSPAAHRLYAISLILQLMADTGQPLHRLIADMPTLHTAVEEVTCPRFDKGSVMREMTEWVRQSAYQAEFLDGIKIETPEGSILIQPDQEEPLFRVISQAESMTKARILAHEFAGRLIKSQPPLRK</sequence>
<dbReference type="Gene3D" id="3.90.550.10">
    <property type="entry name" value="Spore Coat Polysaccharide Biosynthesis Protein SpsA, Chain A"/>
    <property type="match status" value="1"/>
</dbReference>
<feature type="domain" description="Alpha-D-phosphohexomutase alpha/beta/alpha" evidence="4">
    <location>
        <begin position="382"/>
        <end position="516"/>
    </location>
</feature>
<dbReference type="InterPro" id="IPR050486">
    <property type="entry name" value="Mannose-1P_guanyltransferase"/>
</dbReference>
<evidence type="ECO:0000259" key="5">
    <source>
        <dbReference type="Pfam" id="PF25087"/>
    </source>
</evidence>
<reference evidence="6 7" key="1">
    <citation type="submission" date="2020-05" db="EMBL/GenBank/DDBJ databases">
        <title>Whole genome sequencing and identification of novel metabolites from Paenibacillus alvei strain JR949.</title>
        <authorList>
            <person name="Rajendhran J."/>
            <person name="Sree Pranav P."/>
            <person name="Mahalakshmi B."/>
            <person name="Karthikeyan R."/>
        </authorList>
    </citation>
    <scope>NUCLEOTIDE SEQUENCE [LARGE SCALE GENOMIC DNA]</scope>
    <source>
        <strain evidence="6 7">JR949</strain>
    </source>
</reference>
<evidence type="ECO:0000256" key="1">
    <source>
        <dbReference type="ARBA" id="ARBA00007274"/>
    </source>
</evidence>
<accession>A0AAP6ZUD3</accession>
<dbReference type="AlphaFoldDB" id="A0AAP6ZUD3"/>
<dbReference type="SUPFAM" id="SSF53448">
    <property type="entry name" value="Nucleotide-diphospho-sugar transferases"/>
    <property type="match status" value="1"/>
</dbReference>
<comment type="similarity">
    <text evidence="1">Belongs to the transferase hexapeptide repeat family.</text>
</comment>
<dbReference type="RefSeq" id="WP_171415840.1">
    <property type="nucleotide sequence ID" value="NZ_JABFOR010000006.1"/>
</dbReference>
<dbReference type="GO" id="GO:0005975">
    <property type="term" value="P:carbohydrate metabolic process"/>
    <property type="evidence" value="ECO:0007669"/>
    <property type="project" value="InterPro"/>
</dbReference>
<dbReference type="Pfam" id="PF00483">
    <property type="entry name" value="NTP_transferase"/>
    <property type="match status" value="1"/>
</dbReference>
<organism evidence="6 7">
    <name type="scientific">Paenibacillus alvei</name>
    <name type="common">Bacillus alvei</name>
    <dbReference type="NCBI Taxonomy" id="44250"/>
    <lineage>
        <taxon>Bacteria</taxon>
        <taxon>Bacillati</taxon>
        <taxon>Bacillota</taxon>
        <taxon>Bacilli</taxon>
        <taxon>Bacillales</taxon>
        <taxon>Paenibacillaceae</taxon>
        <taxon>Paenibacillus</taxon>
    </lineage>
</organism>
<keyword evidence="6" id="KW-0808">Transferase</keyword>
<dbReference type="InterPro" id="IPR016055">
    <property type="entry name" value="A-D-PHexomutase_a/b/a-I/II/III"/>
</dbReference>
<evidence type="ECO:0000259" key="3">
    <source>
        <dbReference type="Pfam" id="PF00483"/>
    </source>
</evidence>
<dbReference type="Gene3D" id="3.30.310.50">
    <property type="entry name" value="Alpha-D-phosphohexomutase, C-terminal domain"/>
    <property type="match status" value="1"/>
</dbReference>
<dbReference type="Gene3D" id="3.40.120.10">
    <property type="entry name" value="Alpha-D-Glucose-1,6-Bisphosphate, subunit A, domain 3"/>
    <property type="match status" value="1"/>
</dbReference>
<dbReference type="SUPFAM" id="SSF53738">
    <property type="entry name" value="Phosphoglucomutase, first 3 domains"/>
    <property type="match status" value="1"/>
</dbReference>
<feature type="domain" description="Mannose-1-phosphate guanyltransferase C-terminal" evidence="5">
    <location>
        <begin position="264"/>
        <end position="367"/>
    </location>
</feature>
<evidence type="ECO:0000259" key="4">
    <source>
        <dbReference type="Pfam" id="PF02878"/>
    </source>
</evidence>
<evidence type="ECO:0000256" key="2">
    <source>
        <dbReference type="ARBA" id="ARBA00010231"/>
    </source>
</evidence>
<comment type="similarity">
    <text evidence="2">Belongs to the phosphohexose mutase family.</text>
</comment>
<dbReference type="InterPro" id="IPR005844">
    <property type="entry name" value="A-D-PHexomutase_a/b/a-I"/>
</dbReference>
<dbReference type="InterPro" id="IPR056729">
    <property type="entry name" value="GMPPB_C"/>
</dbReference>
<proteinExistence type="inferred from homology"/>
<dbReference type="Pfam" id="PF25087">
    <property type="entry name" value="GMPPB_C"/>
    <property type="match status" value="1"/>
</dbReference>
<dbReference type="GO" id="GO:0016868">
    <property type="term" value="F:intramolecular phosphotransferase activity"/>
    <property type="evidence" value="ECO:0007669"/>
    <property type="project" value="InterPro"/>
</dbReference>
<dbReference type="CDD" id="cd04181">
    <property type="entry name" value="NTP_transferase"/>
    <property type="match status" value="1"/>
</dbReference>
<dbReference type="InterPro" id="IPR011004">
    <property type="entry name" value="Trimer_LpxA-like_sf"/>
</dbReference>
<evidence type="ECO:0000313" key="6">
    <source>
        <dbReference type="EMBL" id="NOJ70353.1"/>
    </source>
</evidence>
<feature type="domain" description="Nucleotidyl transferase" evidence="3">
    <location>
        <begin position="2"/>
        <end position="230"/>
    </location>
</feature>
<protein>
    <submittedName>
        <fullName evidence="6">NTP transferase domain-containing protein</fullName>
    </submittedName>
</protein>
<comment type="caution">
    <text evidence="6">The sequence shown here is derived from an EMBL/GenBank/DDBJ whole genome shotgun (WGS) entry which is preliminary data.</text>
</comment>
<evidence type="ECO:0000313" key="7">
    <source>
        <dbReference type="Proteomes" id="UP000552038"/>
    </source>
</evidence>
<dbReference type="InterPro" id="IPR029044">
    <property type="entry name" value="Nucleotide-diphossugar_trans"/>
</dbReference>
<dbReference type="EMBL" id="JABFOR010000006">
    <property type="protein sequence ID" value="NOJ70353.1"/>
    <property type="molecule type" value="Genomic_DNA"/>
</dbReference>
<dbReference type="InterPro" id="IPR036900">
    <property type="entry name" value="A-D-PHexomutase_C_sf"/>
</dbReference>
<dbReference type="Pfam" id="PF02878">
    <property type="entry name" value="PGM_PMM_I"/>
    <property type="match status" value="1"/>
</dbReference>
<dbReference type="InterPro" id="IPR005835">
    <property type="entry name" value="NTP_transferase_dom"/>
</dbReference>
<gene>
    <name evidence="6" type="ORF">HMI46_07295</name>
</gene>
<dbReference type="PANTHER" id="PTHR22572">
    <property type="entry name" value="SUGAR-1-PHOSPHATE GUANYL TRANSFERASE"/>
    <property type="match status" value="1"/>
</dbReference>
<name>A0AAP6ZUD3_PAEAL</name>
<dbReference type="SUPFAM" id="SSF51161">
    <property type="entry name" value="Trimeric LpxA-like enzymes"/>
    <property type="match status" value="1"/>
</dbReference>
<dbReference type="Proteomes" id="UP000552038">
    <property type="component" value="Unassembled WGS sequence"/>
</dbReference>
<dbReference type="SUPFAM" id="SSF55957">
    <property type="entry name" value="Phosphoglucomutase, C-terminal domain"/>
    <property type="match status" value="1"/>
</dbReference>